<dbReference type="KEGG" id="dsl:Dacsa_2740"/>
<feature type="region of interest" description="Disordered" evidence="1">
    <location>
        <begin position="302"/>
        <end position="333"/>
    </location>
</feature>
<gene>
    <name evidence="2" type="ORF">Dacsa_2740</name>
</gene>
<evidence type="ECO:0000313" key="3">
    <source>
        <dbReference type="Proteomes" id="UP000010482"/>
    </source>
</evidence>
<proteinExistence type="predicted"/>
<evidence type="ECO:0000256" key="1">
    <source>
        <dbReference type="SAM" id="MobiDB-lite"/>
    </source>
</evidence>
<protein>
    <submittedName>
        <fullName evidence="2">Uncharacterized protein</fullName>
    </submittedName>
</protein>
<dbReference type="Proteomes" id="UP000010482">
    <property type="component" value="Chromosome"/>
</dbReference>
<dbReference type="HOGENOM" id="CLU_743398_0_0_3"/>
<keyword evidence="3" id="KW-1185">Reference proteome</keyword>
<dbReference type="OrthoDB" id="1258529at2"/>
<reference evidence="2" key="1">
    <citation type="submission" date="2012-04" db="EMBL/GenBank/DDBJ databases">
        <title>Finished genome of Dactylococcopsis salina PCC 8305.</title>
        <authorList>
            <consortium name="US DOE Joint Genome Institute"/>
            <person name="Gugger M."/>
            <person name="Coursin T."/>
            <person name="Rippka R."/>
            <person name="Tandeau De Marsac N."/>
            <person name="Huntemann M."/>
            <person name="Wei C.-L."/>
            <person name="Han J."/>
            <person name="Detter J.C."/>
            <person name="Han C."/>
            <person name="Tapia R."/>
            <person name="Daligault H."/>
            <person name="Chen A."/>
            <person name="Krypides N."/>
            <person name="Mavromatis K."/>
            <person name="Markowitz V."/>
            <person name="Szeto E."/>
            <person name="Ivanova N."/>
            <person name="Ovchinnikova G."/>
            <person name="Pagani I."/>
            <person name="Pati A."/>
            <person name="Goodwin L."/>
            <person name="Peters L."/>
            <person name="Pitluck S."/>
            <person name="Woyke T."/>
            <person name="Kerfeld C."/>
        </authorList>
    </citation>
    <scope>NUCLEOTIDE SEQUENCE [LARGE SCALE GENOMIC DNA]</scope>
    <source>
        <strain evidence="2">PCC 8305</strain>
    </source>
</reference>
<dbReference type="RefSeq" id="WP_015230304.1">
    <property type="nucleotide sequence ID" value="NC_019780.1"/>
</dbReference>
<accession>K9YYD6</accession>
<evidence type="ECO:0000313" key="2">
    <source>
        <dbReference type="EMBL" id="AFZ51315.1"/>
    </source>
</evidence>
<dbReference type="eggNOG" id="ENOG502Z99E">
    <property type="taxonomic scope" value="Bacteria"/>
</dbReference>
<dbReference type="EMBL" id="CP003944">
    <property type="protein sequence ID" value="AFZ51315.1"/>
    <property type="molecule type" value="Genomic_DNA"/>
</dbReference>
<dbReference type="AlphaFoldDB" id="K9YYD6"/>
<sequence length="372" mass="42334">MNLKQFWQNFGEAAVYYPQLAQKMGGVSAAILYQILGRWLNQSSTVQCSLKEITDATGLSEAEQKLAREELKARSVLEFKLMRSQPEIYSYTLNFEQLEQLILNDSAVEKTSTVKRDPYFPPRRQPIAVSVTPHYQFSGPWRSQQQLEAFQDALLSYAKQQGYSNPGGWVFKIIDGISKGIKSPFWDEFIAEKPLGSSQKIQQEWEIEPGVPYPAFESERIQYYTHKGEPLESAVAKARSELRNPVKAKDLWEGFLRKCDRIANDALKAKKAGVETPYLPPSFSEQSTVTKASVMEKLSQLQGDSSLLEAENPPEKTLSEEEETSSDIPSLESLNNLYQSPITQNWVEEQIAKHPEWGYTIREGKVIDQYPF</sequence>
<dbReference type="STRING" id="13035.Dacsa_2740"/>
<name>K9YYD6_DACS8</name>
<organism evidence="2 3">
    <name type="scientific">Dactylococcopsis salina (strain PCC 8305)</name>
    <name type="common">Myxobactron salinum</name>
    <dbReference type="NCBI Taxonomy" id="13035"/>
    <lineage>
        <taxon>Bacteria</taxon>
        <taxon>Bacillati</taxon>
        <taxon>Cyanobacteriota</taxon>
        <taxon>Cyanophyceae</taxon>
        <taxon>Nodosilineales</taxon>
        <taxon>Cymatolegaceae</taxon>
        <taxon>Dactylococcopsis</taxon>
    </lineage>
</organism>
<dbReference type="PATRIC" id="fig|13035.3.peg.3127"/>